<keyword evidence="9 14" id="KW-0560">Oxidoreductase</keyword>
<dbReference type="PANTHER" id="PTHR36570:SF3">
    <property type="entry name" value="DISULFIDE BOND FORMATION PROTEIN B"/>
    <property type="match status" value="1"/>
</dbReference>
<keyword evidence="10 14" id="KW-0472">Membrane</keyword>
<dbReference type="Gene3D" id="1.20.1550.10">
    <property type="entry name" value="DsbB-like"/>
    <property type="match status" value="1"/>
</dbReference>
<evidence type="ECO:0000256" key="4">
    <source>
        <dbReference type="ARBA" id="ARBA00022475"/>
    </source>
</evidence>
<dbReference type="InterPro" id="IPR050183">
    <property type="entry name" value="DsbB"/>
</dbReference>
<dbReference type="Proteomes" id="UP000838100">
    <property type="component" value="Unassembled WGS sequence"/>
</dbReference>
<feature type="topological domain" description="Cytoplasmic" evidence="14">
    <location>
        <begin position="1"/>
        <end position="9"/>
    </location>
</feature>
<dbReference type="RefSeq" id="WP_237444560.1">
    <property type="nucleotide sequence ID" value="NZ_CAKLPX010000002.1"/>
</dbReference>
<feature type="disulfide bond" description="Redox-active" evidence="14">
    <location>
        <begin position="36"/>
        <end position="39"/>
    </location>
</feature>
<name>A0ABM9AF76_9GAMM</name>
<comment type="function">
    <text evidence="14">Required for disulfide bond formation in some periplasmic proteins. Acts by oxidizing the DsbA protein.</text>
</comment>
<dbReference type="SUPFAM" id="SSF158442">
    <property type="entry name" value="DsbB-like"/>
    <property type="match status" value="1"/>
</dbReference>
<dbReference type="PANTHER" id="PTHR36570">
    <property type="entry name" value="DISULFIDE BOND FORMATION PROTEIN B"/>
    <property type="match status" value="1"/>
</dbReference>
<comment type="subcellular location">
    <subcellularLocation>
        <location evidence="1">Cell inner membrane</location>
        <topology evidence="1">Multi-pass membrane protein</topology>
    </subcellularLocation>
    <subcellularLocation>
        <location evidence="14">Cell membrane</location>
        <topology evidence="14">Multi-pass membrane protein</topology>
    </subcellularLocation>
</comment>
<feature type="topological domain" description="Periplasmic" evidence="14">
    <location>
        <begin position="27"/>
        <end position="44"/>
    </location>
</feature>
<evidence type="ECO:0000256" key="13">
    <source>
        <dbReference type="ARBA" id="ARBA00023284"/>
    </source>
</evidence>
<evidence type="ECO:0000256" key="15">
    <source>
        <dbReference type="SAM" id="Phobius"/>
    </source>
</evidence>
<evidence type="ECO:0000256" key="1">
    <source>
        <dbReference type="ARBA" id="ARBA00004429"/>
    </source>
</evidence>
<evidence type="ECO:0000256" key="9">
    <source>
        <dbReference type="ARBA" id="ARBA00023002"/>
    </source>
</evidence>
<sequence>MLFNTTRQTNLMIFLGCCGLMATGYFMQFQLGLEPCPLCITQRVFIVLAGAWGLLAFIHNPKALGARIYGCLVAVSALIGSGFSMRQLYLQSLPADMAPACGPPLAYMLETFPFMKALEVMLKGDGNCAEVVWTFMGVSIPGWTLVAFVGLVAFGIWQVLRQPNNAAI</sequence>
<accession>A0ABM9AF76</accession>
<evidence type="ECO:0000256" key="8">
    <source>
        <dbReference type="ARBA" id="ARBA00022989"/>
    </source>
</evidence>
<evidence type="ECO:0000256" key="7">
    <source>
        <dbReference type="ARBA" id="ARBA00022982"/>
    </source>
</evidence>
<keyword evidence="6 14" id="KW-0812">Transmembrane</keyword>
<evidence type="ECO:0000256" key="2">
    <source>
        <dbReference type="ARBA" id="ARBA00008823"/>
    </source>
</evidence>
<reference evidence="16" key="1">
    <citation type="submission" date="2021-12" db="EMBL/GenBank/DDBJ databases">
        <authorList>
            <person name="Rodrigo-Torres L."/>
            <person name="Arahal R. D."/>
            <person name="Lucena T."/>
        </authorList>
    </citation>
    <scope>NUCLEOTIDE SEQUENCE</scope>
    <source>
        <strain evidence="16">CECT 8267</strain>
    </source>
</reference>
<evidence type="ECO:0000256" key="6">
    <source>
        <dbReference type="ARBA" id="ARBA00022692"/>
    </source>
</evidence>
<evidence type="ECO:0000256" key="5">
    <source>
        <dbReference type="ARBA" id="ARBA00022519"/>
    </source>
</evidence>
<organism evidence="16 17">
    <name type="scientific">Sinobacterium norvegicum</name>
    <dbReference type="NCBI Taxonomy" id="1641715"/>
    <lineage>
        <taxon>Bacteria</taxon>
        <taxon>Pseudomonadati</taxon>
        <taxon>Pseudomonadota</taxon>
        <taxon>Gammaproteobacteria</taxon>
        <taxon>Cellvibrionales</taxon>
        <taxon>Spongiibacteraceae</taxon>
        <taxon>Sinobacterium</taxon>
    </lineage>
</organism>
<feature type="transmembrane region" description="Helical" evidence="15">
    <location>
        <begin position="140"/>
        <end position="160"/>
    </location>
</feature>
<dbReference type="EMBL" id="CAKLPX010000002">
    <property type="protein sequence ID" value="CAH0991858.1"/>
    <property type="molecule type" value="Genomic_DNA"/>
</dbReference>
<comment type="caution">
    <text evidence="16">The sequence shown here is derived from an EMBL/GenBank/DDBJ whole genome shotgun (WGS) entry which is preliminary data.</text>
</comment>
<comment type="similarity">
    <text evidence="2 14">Belongs to the DsbB family.</text>
</comment>
<evidence type="ECO:0000256" key="3">
    <source>
        <dbReference type="ARBA" id="ARBA00022448"/>
    </source>
</evidence>
<evidence type="ECO:0000256" key="11">
    <source>
        <dbReference type="ARBA" id="ARBA00023157"/>
    </source>
</evidence>
<feature type="transmembrane region" description="Helical" evidence="15">
    <location>
        <begin position="12"/>
        <end position="28"/>
    </location>
</feature>
<dbReference type="Pfam" id="PF02600">
    <property type="entry name" value="DsbB"/>
    <property type="match status" value="1"/>
</dbReference>
<feature type="topological domain" description="Cytoplasmic" evidence="14">
    <location>
        <begin position="62"/>
        <end position="67"/>
    </location>
</feature>
<protein>
    <recommendedName>
        <fullName evidence="14">Disulfide bond formation protein B</fullName>
    </recommendedName>
    <alternativeName>
        <fullName evidence="14">Disulfide oxidoreductase</fullName>
    </alternativeName>
</protein>
<dbReference type="HAMAP" id="MF_00286">
    <property type="entry name" value="DsbB"/>
    <property type="match status" value="1"/>
</dbReference>
<keyword evidence="4 14" id="KW-1003">Cell membrane</keyword>
<proteinExistence type="inferred from homology"/>
<evidence type="ECO:0000256" key="10">
    <source>
        <dbReference type="ARBA" id="ARBA00023136"/>
    </source>
</evidence>
<gene>
    <name evidence="16" type="primary">dsbB_2</name>
    <name evidence="14" type="synonym">dsbB</name>
    <name evidence="16" type="ORF">SIN8267_01973</name>
</gene>
<keyword evidence="12 14" id="KW-0143">Chaperone</keyword>
<dbReference type="InterPro" id="IPR023380">
    <property type="entry name" value="DsbB-like_sf"/>
</dbReference>
<dbReference type="InterPro" id="IPR022920">
    <property type="entry name" value="Disulphide_bond_form_DsbB"/>
</dbReference>
<evidence type="ECO:0000313" key="17">
    <source>
        <dbReference type="Proteomes" id="UP000838100"/>
    </source>
</evidence>
<keyword evidence="11 14" id="KW-1015">Disulfide bond</keyword>
<feature type="transmembrane region" description="Helical" evidence="15">
    <location>
        <begin position="40"/>
        <end position="58"/>
    </location>
</feature>
<keyword evidence="5" id="KW-0997">Cell inner membrane</keyword>
<keyword evidence="17" id="KW-1185">Reference proteome</keyword>
<keyword evidence="13 14" id="KW-0676">Redox-active center</keyword>
<feature type="transmembrane region" description="Helical" evidence="15">
    <location>
        <begin position="70"/>
        <end position="89"/>
    </location>
</feature>
<keyword evidence="3 14" id="KW-0813">Transport</keyword>
<keyword evidence="7 14" id="KW-0249">Electron transport</keyword>
<keyword evidence="8 14" id="KW-1133">Transmembrane helix</keyword>
<evidence type="ECO:0000313" key="16">
    <source>
        <dbReference type="EMBL" id="CAH0991858.1"/>
    </source>
</evidence>
<evidence type="ECO:0000256" key="14">
    <source>
        <dbReference type="HAMAP-Rule" id="MF_00286"/>
    </source>
</evidence>
<comment type="caution">
    <text evidence="14">Lacks conserved residue(s) required for the propagation of feature annotation.</text>
</comment>
<dbReference type="InterPro" id="IPR003752">
    <property type="entry name" value="DiS_bond_form_DsbB/BdbC"/>
</dbReference>
<evidence type="ECO:0000256" key="12">
    <source>
        <dbReference type="ARBA" id="ARBA00023186"/>
    </source>
</evidence>
<feature type="topological domain" description="Cytoplasmic" evidence="14">
    <location>
        <begin position="162"/>
        <end position="168"/>
    </location>
</feature>